<dbReference type="AlphaFoldDB" id="A0A1D8CWV7"/>
<keyword evidence="2" id="KW-1185">Reference proteome</keyword>
<sequence length="75" mass="8907">MEFDMRLMRAFGEGCCLWRFYAWSPPAMSLGRSQNPAEIDRERCRADGRIVGFRKEHIFSILWIDCKYELFDHGS</sequence>
<protein>
    <submittedName>
        <fullName evidence="1">Uncharacterized protein</fullName>
    </submittedName>
</protein>
<dbReference type="SUPFAM" id="SSF55681">
    <property type="entry name" value="Class II aaRS and biotin synthetases"/>
    <property type="match status" value="1"/>
</dbReference>
<proteinExistence type="predicted"/>
<dbReference type="InterPro" id="IPR045864">
    <property type="entry name" value="aa-tRNA-synth_II/BPL/LPL"/>
</dbReference>
<accession>A0A1D8CWV7</accession>
<dbReference type="KEGG" id="clz:BIU88_04070"/>
<dbReference type="Proteomes" id="UP000095185">
    <property type="component" value="Chromosome"/>
</dbReference>
<evidence type="ECO:0000313" key="1">
    <source>
        <dbReference type="EMBL" id="AOS83390.1"/>
    </source>
</evidence>
<reference evidence="1" key="1">
    <citation type="submission" date="2016-09" db="EMBL/GenBank/DDBJ databases">
        <title>Genome sequence of Chlorobaculum limnaeum.</title>
        <authorList>
            <person name="Liu Z."/>
            <person name="Tank M."/>
            <person name="Bryant D.A."/>
        </authorList>
    </citation>
    <scope>NUCLEOTIDE SEQUENCE [LARGE SCALE GENOMIC DNA]</scope>
    <source>
        <strain evidence="1">DSM 1677</strain>
    </source>
</reference>
<organism evidence="1 2">
    <name type="scientific">Chlorobaculum limnaeum</name>
    <dbReference type="NCBI Taxonomy" id="274537"/>
    <lineage>
        <taxon>Bacteria</taxon>
        <taxon>Pseudomonadati</taxon>
        <taxon>Chlorobiota</taxon>
        <taxon>Chlorobiia</taxon>
        <taxon>Chlorobiales</taxon>
        <taxon>Chlorobiaceae</taxon>
        <taxon>Chlorobaculum</taxon>
    </lineage>
</organism>
<dbReference type="STRING" id="274537.BIU88_04070"/>
<dbReference type="EMBL" id="CP017305">
    <property type="protein sequence ID" value="AOS83390.1"/>
    <property type="molecule type" value="Genomic_DNA"/>
</dbReference>
<dbReference type="Gene3D" id="3.30.930.10">
    <property type="entry name" value="Bira Bifunctional Protein, Domain 2"/>
    <property type="match status" value="1"/>
</dbReference>
<gene>
    <name evidence="1" type="ORF">BIU88_04070</name>
</gene>
<name>A0A1D8CWV7_CHLLM</name>
<evidence type="ECO:0000313" key="2">
    <source>
        <dbReference type="Proteomes" id="UP000095185"/>
    </source>
</evidence>